<evidence type="ECO:0000259" key="2">
    <source>
        <dbReference type="Pfam" id="PF13478"/>
    </source>
</evidence>
<reference evidence="3 4" key="1">
    <citation type="submission" date="2016-01" db="EMBL/GenBank/DDBJ databases">
        <authorList>
            <person name="Oliw E.H."/>
        </authorList>
    </citation>
    <scope>NUCLEOTIDE SEQUENCE [LARGE SCALE GENOMIC DNA]</scope>
    <source>
        <strain evidence="3 4">Zutra 3-1</strain>
    </source>
</reference>
<evidence type="ECO:0008006" key="5">
    <source>
        <dbReference type="Google" id="ProtNLM"/>
    </source>
</evidence>
<evidence type="ECO:0000259" key="1">
    <source>
        <dbReference type="Pfam" id="PF02625"/>
    </source>
</evidence>
<feature type="domain" description="XdhC Rossmann" evidence="2">
    <location>
        <begin position="180"/>
        <end position="298"/>
    </location>
</feature>
<dbReference type="PANTHER" id="PTHR30388">
    <property type="entry name" value="ALDEHYDE OXIDOREDUCTASE MOLYBDENUM COFACTOR ASSEMBLY PROTEIN"/>
    <property type="match status" value="1"/>
</dbReference>
<dbReference type="Pfam" id="PF02625">
    <property type="entry name" value="XdhC_CoxI"/>
    <property type="match status" value="1"/>
</dbReference>
<dbReference type="PANTHER" id="PTHR30388:SF4">
    <property type="entry name" value="MOLYBDENUM COFACTOR INSERTION CHAPERONE PAOD"/>
    <property type="match status" value="1"/>
</dbReference>
<protein>
    <recommendedName>
        <fullName evidence="5">Xanthine dehydrogenase accessory factor</fullName>
    </recommendedName>
</protein>
<accession>A0A1S7S2U4</accession>
<evidence type="ECO:0000313" key="4">
    <source>
        <dbReference type="Proteomes" id="UP000191987"/>
    </source>
</evidence>
<gene>
    <name evidence="3" type="ORF">AGR7C_pAt0096</name>
</gene>
<proteinExistence type="predicted"/>
<dbReference type="Pfam" id="PF13478">
    <property type="entry name" value="XdhC_C"/>
    <property type="match status" value="1"/>
</dbReference>
<name>A0A1S7S2U4_9HYPH</name>
<dbReference type="EMBL" id="FBWG01000049">
    <property type="protein sequence ID" value="CUX61651.1"/>
    <property type="molecule type" value="Genomic_DNA"/>
</dbReference>
<dbReference type="AlphaFoldDB" id="A0A1S7S2U4"/>
<feature type="domain" description="XdhC- CoxI" evidence="1">
    <location>
        <begin position="36"/>
        <end position="100"/>
    </location>
</feature>
<dbReference type="Gene3D" id="3.40.50.720">
    <property type="entry name" value="NAD(P)-binding Rossmann-like Domain"/>
    <property type="match status" value="1"/>
</dbReference>
<dbReference type="Proteomes" id="UP000191987">
    <property type="component" value="Unassembled WGS sequence"/>
</dbReference>
<dbReference type="RefSeq" id="WP_080821180.1">
    <property type="nucleotide sequence ID" value="NZ_LT009750.1"/>
</dbReference>
<evidence type="ECO:0000313" key="3">
    <source>
        <dbReference type="EMBL" id="CUX61651.1"/>
    </source>
</evidence>
<dbReference type="InterPro" id="IPR027051">
    <property type="entry name" value="XdhC_Rossmann_dom"/>
</dbReference>
<dbReference type="InterPro" id="IPR003777">
    <property type="entry name" value="XdhC_CoxI"/>
</dbReference>
<organism evidence="3 4">
    <name type="scientific">Agrobacterium deltaense Zutra 3/1</name>
    <dbReference type="NCBI Taxonomy" id="1183427"/>
    <lineage>
        <taxon>Bacteria</taxon>
        <taxon>Pseudomonadati</taxon>
        <taxon>Pseudomonadota</taxon>
        <taxon>Alphaproteobacteria</taxon>
        <taxon>Hyphomicrobiales</taxon>
        <taxon>Rhizobiaceae</taxon>
        <taxon>Rhizobium/Agrobacterium group</taxon>
        <taxon>Agrobacterium</taxon>
    </lineage>
</organism>
<sequence length="307" mass="33353">MASDQVVQVQEKDVQLAILTDRPADIFAFLHEALVKGHHCALVTLVEIIDGASRSLGTHMAVCDDGRYCGFVSGGCVEAAVAREALHAIFEGTDRLCRFGKSSPYFDIALPCGGGICLAIHVIRNVDIVVYVLDALARRRAVGLTYDSERQQLSAHDGASPAGWHGGSFVTGYRPDPRILLSGQGIESRTFASIASSSGIEIIHADAALVSSVVDEETAIVLLHHDVYRELPVLRLALHTDAFYIGCLGSRRTHVHRRDLLQREGYAPEQLDRIHAPIGLFGPAREARSVAVSVLAEILSYVELRRL</sequence>
<dbReference type="InterPro" id="IPR052698">
    <property type="entry name" value="MoCofactor_Util/Proc"/>
</dbReference>